<dbReference type="Gene3D" id="3.40.220.10">
    <property type="entry name" value="Leucine Aminopeptidase, subunit E, domain 1"/>
    <property type="match status" value="1"/>
</dbReference>
<dbReference type="Pfam" id="PF01661">
    <property type="entry name" value="Macro"/>
    <property type="match status" value="1"/>
</dbReference>
<organism evidence="2 3">
    <name type="scientific">Nepenthes gracilis</name>
    <name type="common">Slender pitcher plant</name>
    <dbReference type="NCBI Taxonomy" id="150966"/>
    <lineage>
        <taxon>Eukaryota</taxon>
        <taxon>Viridiplantae</taxon>
        <taxon>Streptophyta</taxon>
        <taxon>Embryophyta</taxon>
        <taxon>Tracheophyta</taxon>
        <taxon>Spermatophyta</taxon>
        <taxon>Magnoliopsida</taxon>
        <taxon>eudicotyledons</taxon>
        <taxon>Gunneridae</taxon>
        <taxon>Pentapetalae</taxon>
        <taxon>Caryophyllales</taxon>
        <taxon>Nepenthaceae</taxon>
        <taxon>Nepenthes</taxon>
    </lineage>
</organism>
<dbReference type="PANTHER" id="PTHR11106:SF72">
    <property type="entry name" value="GANGLIOSIDE-INDUCED DIFFERENTIATION-ASSOCIATED PROTEIN 2"/>
    <property type="match status" value="1"/>
</dbReference>
<sequence>MRDREKKHQECCSGIAAASQNIQPLPMANCLIELAAISIACQSGAVSAAQNFFAVGQGASVSFCGFSPNAHSDIFSGAQVPFRGLRCYNKVLDCVLTKNEVSYIEADVGRRDSLDVSIKSDEEVLLLNFNVVVTTAPTRGRSPMDNGDSVVTLDQNMDEAHSSPGLHAAAVPGLAEECATLGGCRAGMAKMTSAYDLPARKVIHSVGPKYAVKYLTAAENALSHCSSSCLEITSTLLSWDKHEEEMAILKLPADVRDENGETVIDECKIRIKPLPSAGMTVPHLPQYQRIFPPVMLGLRIMLLNLSNGGPSEGTLCDICDLHSSSILPAVENDKWILVVLNLVTSQFSFREHS</sequence>
<name>A0AAD3RZW9_NEPGR</name>
<keyword evidence="3" id="KW-1185">Reference proteome</keyword>
<dbReference type="Proteomes" id="UP001279734">
    <property type="component" value="Unassembled WGS sequence"/>
</dbReference>
<feature type="domain" description="Macro" evidence="1">
    <location>
        <begin position="165"/>
        <end position="232"/>
    </location>
</feature>
<proteinExistence type="predicted"/>
<evidence type="ECO:0000313" key="3">
    <source>
        <dbReference type="Proteomes" id="UP001279734"/>
    </source>
</evidence>
<evidence type="ECO:0000313" key="2">
    <source>
        <dbReference type="EMBL" id="GMH01777.1"/>
    </source>
</evidence>
<comment type="caution">
    <text evidence="2">The sequence shown here is derived from an EMBL/GenBank/DDBJ whole genome shotgun (WGS) entry which is preliminary data.</text>
</comment>
<reference evidence="2" key="1">
    <citation type="submission" date="2023-05" db="EMBL/GenBank/DDBJ databases">
        <title>Nepenthes gracilis genome sequencing.</title>
        <authorList>
            <person name="Fukushima K."/>
        </authorList>
    </citation>
    <scope>NUCLEOTIDE SEQUENCE</scope>
    <source>
        <strain evidence="2">SING2019-196</strain>
    </source>
</reference>
<dbReference type="InterPro" id="IPR002589">
    <property type="entry name" value="Macro_dom"/>
</dbReference>
<dbReference type="EMBL" id="BSYO01000003">
    <property type="protein sequence ID" value="GMH01777.1"/>
    <property type="molecule type" value="Genomic_DNA"/>
</dbReference>
<dbReference type="SUPFAM" id="SSF52949">
    <property type="entry name" value="Macro domain-like"/>
    <property type="match status" value="1"/>
</dbReference>
<protein>
    <recommendedName>
        <fullName evidence="1">Macro domain-containing protein</fullName>
    </recommendedName>
</protein>
<dbReference type="PANTHER" id="PTHR11106">
    <property type="entry name" value="GANGLIOSIDE INDUCED DIFFERENTIATION ASSOCIATED PROTEIN 2-RELATED"/>
    <property type="match status" value="1"/>
</dbReference>
<gene>
    <name evidence="2" type="ORF">Nepgr_003616</name>
</gene>
<evidence type="ECO:0000259" key="1">
    <source>
        <dbReference type="Pfam" id="PF01661"/>
    </source>
</evidence>
<dbReference type="InterPro" id="IPR043472">
    <property type="entry name" value="Macro_dom-like"/>
</dbReference>
<accession>A0AAD3RZW9</accession>
<dbReference type="AlphaFoldDB" id="A0AAD3RZW9"/>